<protein>
    <submittedName>
        <fullName evidence="8">Fez family zinc finger protein 1</fullName>
    </submittedName>
</protein>
<feature type="domain" description="C2H2-type" evidence="7">
    <location>
        <begin position="686"/>
        <end position="714"/>
    </location>
</feature>
<keyword evidence="1" id="KW-0479">Metal-binding</keyword>
<evidence type="ECO:0000313" key="8">
    <source>
        <dbReference type="EMBL" id="KAL5111278.1"/>
    </source>
</evidence>
<evidence type="ECO:0000256" key="5">
    <source>
        <dbReference type="PROSITE-ProRule" id="PRU00042"/>
    </source>
</evidence>
<keyword evidence="4" id="KW-0862">Zinc</keyword>
<dbReference type="SMART" id="SM00355">
    <property type="entry name" value="ZnF_C2H2"/>
    <property type="match status" value="3"/>
</dbReference>
<dbReference type="Pfam" id="PF12874">
    <property type="entry name" value="zf-met"/>
    <property type="match status" value="1"/>
</dbReference>
<dbReference type="EMBL" id="JAKROA010000001">
    <property type="protein sequence ID" value="KAL5111278.1"/>
    <property type="molecule type" value="Genomic_DNA"/>
</dbReference>
<feature type="domain" description="C2H2-type" evidence="7">
    <location>
        <begin position="714"/>
        <end position="742"/>
    </location>
</feature>
<dbReference type="SUPFAM" id="SSF57667">
    <property type="entry name" value="beta-beta-alpha zinc fingers"/>
    <property type="match status" value="1"/>
</dbReference>
<comment type="caution">
    <text evidence="8">The sequence shown here is derived from an EMBL/GenBank/DDBJ whole genome shotgun (WGS) entry which is preliminary data.</text>
</comment>
<evidence type="ECO:0000256" key="3">
    <source>
        <dbReference type="ARBA" id="ARBA00022771"/>
    </source>
</evidence>
<feature type="domain" description="C2H2-type" evidence="7">
    <location>
        <begin position="743"/>
        <end position="766"/>
    </location>
</feature>
<evidence type="ECO:0000256" key="2">
    <source>
        <dbReference type="ARBA" id="ARBA00022737"/>
    </source>
</evidence>
<feature type="region of interest" description="Disordered" evidence="6">
    <location>
        <begin position="790"/>
        <end position="812"/>
    </location>
</feature>
<dbReference type="InterPro" id="IPR013087">
    <property type="entry name" value="Znf_C2H2_type"/>
</dbReference>
<keyword evidence="2" id="KW-0677">Repeat</keyword>
<feature type="region of interest" description="Disordered" evidence="6">
    <location>
        <begin position="847"/>
        <end position="875"/>
    </location>
</feature>
<dbReference type="PROSITE" id="PS50157">
    <property type="entry name" value="ZINC_FINGER_C2H2_2"/>
    <property type="match status" value="3"/>
</dbReference>
<dbReference type="Gene3D" id="3.30.160.60">
    <property type="entry name" value="Classic Zinc Finger"/>
    <property type="match status" value="1"/>
</dbReference>
<dbReference type="Proteomes" id="UP001651158">
    <property type="component" value="Unassembled WGS sequence"/>
</dbReference>
<evidence type="ECO:0000256" key="1">
    <source>
        <dbReference type="ARBA" id="ARBA00022723"/>
    </source>
</evidence>
<evidence type="ECO:0000256" key="6">
    <source>
        <dbReference type="SAM" id="MobiDB-lite"/>
    </source>
</evidence>
<proteinExistence type="predicted"/>
<dbReference type="InterPro" id="IPR036236">
    <property type="entry name" value="Znf_C2H2_sf"/>
</dbReference>
<dbReference type="PANTHER" id="PTHR24409:SF295">
    <property type="entry name" value="AZ2-RELATED"/>
    <property type="match status" value="1"/>
</dbReference>
<evidence type="ECO:0000313" key="9">
    <source>
        <dbReference type="Proteomes" id="UP001651158"/>
    </source>
</evidence>
<evidence type="ECO:0000256" key="4">
    <source>
        <dbReference type="ARBA" id="ARBA00022833"/>
    </source>
</evidence>
<evidence type="ECO:0000259" key="7">
    <source>
        <dbReference type="PROSITE" id="PS50157"/>
    </source>
</evidence>
<keyword evidence="9" id="KW-1185">Reference proteome</keyword>
<reference evidence="8 9" key="1">
    <citation type="journal article" date="2022" name="Front. Cell. Infect. Microbiol.">
        <title>The Genomes of Two Strains of Taenia crassiceps the Animal Model for the Study of Human Cysticercosis.</title>
        <authorList>
            <person name="Bobes R.J."/>
            <person name="Estrada K."/>
            <person name="Rios-Valencia D.G."/>
            <person name="Calderon-Gallegos A."/>
            <person name="de la Torre P."/>
            <person name="Carrero J.C."/>
            <person name="Sanchez-Flores A."/>
            <person name="Laclette J.P."/>
        </authorList>
    </citation>
    <scope>NUCLEOTIDE SEQUENCE [LARGE SCALE GENOMIC DNA]</scope>
    <source>
        <strain evidence="8">WFUcys</strain>
    </source>
</reference>
<gene>
    <name evidence="8" type="ORF">TcWFU_000933</name>
</gene>
<organism evidence="8 9">
    <name type="scientific">Taenia crassiceps</name>
    <dbReference type="NCBI Taxonomy" id="6207"/>
    <lineage>
        <taxon>Eukaryota</taxon>
        <taxon>Metazoa</taxon>
        <taxon>Spiralia</taxon>
        <taxon>Lophotrochozoa</taxon>
        <taxon>Platyhelminthes</taxon>
        <taxon>Cestoda</taxon>
        <taxon>Eucestoda</taxon>
        <taxon>Cyclophyllidea</taxon>
        <taxon>Taeniidae</taxon>
        <taxon>Taenia</taxon>
    </lineage>
</organism>
<dbReference type="PANTHER" id="PTHR24409">
    <property type="entry name" value="ZINC FINGER PROTEIN 142"/>
    <property type="match status" value="1"/>
</dbReference>
<dbReference type="PROSITE" id="PS00028">
    <property type="entry name" value="ZINC_FINGER_C2H2_1"/>
    <property type="match status" value="3"/>
</dbReference>
<keyword evidence="3 5" id="KW-0863">Zinc-finger</keyword>
<sequence>MPEPSCTSCRHARDLIGTCTSFNCPKHFQFLDLSPDCSFFGRECVSGWSTEVVDGSPNRVYNGQVCSCMGDLTASMHPSVCPETGRLRVTWVSQGRQVRLLSCSFGGSWSCAMPMGSYADHSKHARGRLSYPPPLAHRGSFLTNNYCSSCFLWSDDVGRCRFSPERPQFLSSHWLNYDWEESHGAGKRCTLATLPVRVVKWTESWPEGHRHPLLLASNFLQDHKCIGPRHTFDYWTSSLLASRDQLHSCRPLNYLAMLQDIRASYLHWALVPQRDKNNLGSSSTSANSSPDKLLANRLCGQCHSYFDTQKWRPYDQVKDSSSDIPIIAHMEEVVFDIPDYTEGLTDRILFTSPLEPNWILVYDIDRSTARAKHSLIALIDASTGRQMDPDEARCKNRLQVVQSRCPAWLRFSACVSSRSFSLSTCATASPLPRVSFPYAPHSQITTLMELNNFSVVSSCRSLDYLSKMQPFAATAGVGSTLVASLSYSRYPVCQWGELAEVVRGIISTRVLQAPLPLHVLITSGDERPWRHLHSISRPQMVYASANGVEVAIDSVTRLSYKSPATIDVLISVDSQQEVSWKPFLWKCGLCVAQFTVVEQSSVELIAAHLRLHAELRCCDKCSTILPNSPLAVDAPDAQQHRCSSLVISRSLDCSRSSQTPALYSANNSTVRLCTLTTDAQNSSWKRFCESCSLGFSSAAQYQQHLKNVHSKYRFVCPECRTTFSTKGNMTTHFQRVHNQSDSVTCPICSKRISNHFNLDRHIRLVHQTVGHWSQEETTPAVSGGCIMMTSSEDGDGTAPQREQSTSTGPEHGYLLCMAPSSPSLQHQRHLNEGGTRSSTSLVVADISVEPPLRRPKKSSNTDLSANVIHKHWDHE</sequence>
<name>A0ABR4QQD1_9CEST</name>
<accession>A0ABR4QQD1</accession>